<dbReference type="EMBL" id="CALTRL010001408">
    <property type="protein sequence ID" value="CAH7672421.1"/>
    <property type="molecule type" value="Genomic_DNA"/>
</dbReference>
<feature type="region of interest" description="Disordered" evidence="1">
    <location>
        <begin position="120"/>
        <end position="156"/>
    </location>
</feature>
<feature type="compositionally biased region" description="Low complexity" evidence="1">
    <location>
        <begin position="68"/>
        <end position="80"/>
    </location>
</feature>
<gene>
    <name evidence="2" type="ORF">PPACK8108_LOCUS7238</name>
</gene>
<feature type="region of interest" description="Disordered" evidence="1">
    <location>
        <begin position="1"/>
        <end position="30"/>
    </location>
</feature>
<proteinExistence type="predicted"/>
<feature type="compositionally biased region" description="Polar residues" evidence="1">
    <location>
        <begin position="10"/>
        <end position="28"/>
    </location>
</feature>
<comment type="caution">
    <text evidence="2">The sequence shown here is derived from an EMBL/GenBank/DDBJ whole genome shotgun (WGS) entry which is preliminary data.</text>
</comment>
<name>A0AAV0AV63_PHAPC</name>
<feature type="compositionally biased region" description="Polar residues" evidence="1">
    <location>
        <begin position="147"/>
        <end position="156"/>
    </location>
</feature>
<evidence type="ECO:0000256" key="1">
    <source>
        <dbReference type="SAM" id="MobiDB-lite"/>
    </source>
</evidence>
<accession>A0AAV0AV63</accession>
<evidence type="ECO:0000313" key="3">
    <source>
        <dbReference type="Proteomes" id="UP001153365"/>
    </source>
</evidence>
<protein>
    <submittedName>
        <fullName evidence="2">Uncharacterized protein</fullName>
    </submittedName>
</protein>
<dbReference type="Proteomes" id="UP001153365">
    <property type="component" value="Unassembled WGS sequence"/>
</dbReference>
<organism evidence="2 3">
    <name type="scientific">Phakopsora pachyrhizi</name>
    <name type="common">Asian soybean rust disease fungus</name>
    <dbReference type="NCBI Taxonomy" id="170000"/>
    <lineage>
        <taxon>Eukaryota</taxon>
        <taxon>Fungi</taxon>
        <taxon>Dikarya</taxon>
        <taxon>Basidiomycota</taxon>
        <taxon>Pucciniomycotina</taxon>
        <taxon>Pucciniomycetes</taxon>
        <taxon>Pucciniales</taxon>
        <taxon>Phakopsoraceae</taxon>
        <taxon>Phakopsora</taxon>
    </lineage>
</organism>
<feature type="region of interest" description="Disordered" evidence="1">
    <location>
        <begin position="63"/>
        <end position="95"/>
    </location>
</feature>
<feature type="region of interest" description="Disordered" evidence="1">
    <location>
        <begin position="172"/>
        <end position="201"/>
    </location>
</feature>
<dbReference type="AlphaFoldDB" id="A0AAV0AV63"/>
<sequence>MPVFSRRRLSNASQSGRPLPSNIQTTNLDAELPKDDRERLYQMNLPDPSSPIVSTTFTNFPRYKAQNSSSSSPSCHSPTPLRSPSIPPQSINSCGEVNFPKLGSINRPPPILQLTKRMENIPPPDRLASPAPQSPYLSKRNEEFSPACSSLTQPPARTRTLSASSWIKRVISRSSSRNSLRKQYEQIPPSEEEQKELDRMKENRAQEAIKEWNRINEAIRKAGL</sequence>
<keyword evidence="3" id="KW-1185">Reference proteome</keyword>
<evidence type="ECO:0000313" key="2">
    <source>
        <dbReference type="EMBL" id="CAH7672421.1"/>
    </source>
</evidence>
<reference evidence="2" key="1">
    <citation type="submission" date="2022-06" db="EMBL/GenBank/DDBJ databases">
        <authorList>
            <consortium name="SYNGENTA / RWTH Aachen University"/>
        </authorList>
    </citation>
    <scope>NUCLEOTIDE SEQUENCE</scope>
</reference>